<feature type="binding site" evidence="4">
    <location>
        <begin position="295"/>
        <end position="302"/>
    </location>
    <ligand>
        <name>FAD</name>
        <dbReference type="ChEBI" id="CHEBI:57692"/>
    </ligand>
</feature>
<evidence type="ECO:0000256" key="4">
    <source>
        <dbReference type="PIRSR" id="PIRSR602081-1"/>
    </source>
</evidence>
<sequence>MKSARSRSPSPTLKSKKLEPAVSVAAFLFRRDFRTVDNTALQSLIEIATKESLPILPLFFFNPVQCDEDKNAYFGKACFQFLCESLEDLDKHQLNNNLVCLRGTDQECLQTIKEHGLSVRVLGYNADFTPFSLIRDACLNKTCAAEQIVTVVSAEEYTLLPLDTVVKDNEQPYSVFSAFYKRLLSDFSTKIKPPSGRNWNSSCLLKDAKQYFPKSCVTPTFEPLPRISDHGGRTEGLKRLEHVSKMKKYGEERNLIPEDLTSHLSPHLKFGTVSVREVWAESVASLGLHHEFVRQLVWREFYASLLHHHPRLAKAQLNIFATAVIAEHSGASTKKEVTRLNDPFMVKYLSYKWKWEPEHFEQFKTGNTGVPLVDAAVRCLTATGWCHNRCRMVIANFLVKVLHVDWREGERWFATVAVDYDVSNNSGGWQWSSGQGADPQPYFRTFNPFRQSANFDPECRYIYEWVPELKQVPPEVIHRWDEYCTKHKVKAGASFEKKSPTKASATRPMDKVYETSYCAPIVDIKKCTQNVIANFKTYDKK</sequence>
<dbReference type="Pfam" id="PF00875">
    <property type="entry name" value="DNA_photolyase"/>
    <property type="match status" value="1"/>
</dbReference>
<feature type="binding site" evidence="4">
    <location>
        <position position="292"/>
    </location>
    <ligand>
        <name>FAD</name>
        <dbReference type="ChEBI" id="CHEBI:57692"/>
    </ligand>
</feature>
<dbReference type="InterPro" id="IPR002081">
    <property type="entry name" value="Cryptochrome/DNA_photolyase_1"/>
</dbReference>
<evidence type="ECO:0000256" key="1">
    <source>
        <dbReference type="ARBA" id="ARBA00005862"/>
    </source>
</evidence>
<dbReference type="GO" id="GO:0043153">
    <property type="term" value="P:entrainment of circadian clock by photoperiod"/>
    <property type="evidence" value="ECO:0007669"/>
    <property type="project" value="TreeGrafter"/>
</dbReference>
<evidence type="ECO:0000313" key="8">
    <source>
        <dbReference type="Proteomes" id="UP000515908"/>
    </source>
</evidence>
<protein>
    <submittedName>
        <fullName evidence="7">DNA photolyase/FAD binding domain of DNA photolyase, putative</fullName>
    </submittedName>
</protein>
<feature type="site" description="Electron transfer via tryptophanyl radical" evidence="5">
    <location>
        <position position="353"/>
    </location>
</feature>
<evidence type="ECO:0000256" key="3">
    <source>
        <dbReference type="ARBA" id="ARBA00022827"/>
    </source>
</evidence>
<dbReference type="PANTHER" id="PTHR11455">
    <property type="entry name" value="CRYPTOCHROME"/>
    <property type="match status" value="1"/>
</dbReference>
<dbReference type="Pfam" id="PF03441">
    <property type="entry name" value="FAD_binding_7"/>
    <property type="match status" value="1"/>
</dbReference>
<keyword evidence="2 4" id="KW-0285">Flavoprotein</keyword>
<name>A0A7G2CHX4_9TRYP</name>
<dbReference type="SUPFAM" id="SSF48173">
    <property type="entry name" value="Cryptochrome/photolyase FAD-binding domain"/>
    <property type="match status" value="1"/>
</dbReference>
<keyword evidence="7" id="KW-0456">Lyase</keyword>
<dbReference type="Proteomes" id="UP000515908">
    <property type="component" value="Chromosome 09"/>
</dbReference>
<feature type="binding site" evidence="4">
    <location>
        <position position="249"/>
    </location>
    <ligand>
        <name>FAD</name>
        <dbReference type="ChEBI" id="CHEBI:57692"/>
    </ligand>
</feature>
<dbReference type="GO" id="GO:0071949">
    <property type="term" value="F:FAD binding"/>
    <property type="evidence" value="ECO:0007669"/>
    <property type="project" value="TreeGrafter"/>
</dbReference>
<dbReference type="InterPro" id="IPR036155">
    <property type="entry name" value="Crypto/Photolyase_N_sf"/>
</dbReference>
<organism evidence="7 8">
    <name type="scientific">Angomonas deanei</name>
    <dbReference type="NCBI Taxonomy" id="59799"/>
    <lineage>
        <taxon>Eukaryota</taxon>
        <taxon>Discoba</taxon>
        <taxon>Euglenozoa</taxon>
        <taxon>Kinetoplastea</taxon>
        <taxon>Metakinetoplastina</taxon>
        <taxon>Trypanosomatida</taxon>
        <taxon>Trypanosomatidae</taxon>
        <taxon>Strigomonadinae</taxon>
        <taxon>Angomonas</taxon>
    </lineage>
</organism>
<comment type="similarity">
    <text evidence="1">Belongs to the DNA photolyase class-1 family.</text>
</comment>
<dbReference type="PANTHER" id="PTHR11455:SF18">
    <property type="entry name" value="SI:CH1073-390K14.1"/>
    <property type="match status" value="1"/>
</dbReference>
<dbReference type="EMBL" id="LR877153">
    <property type="protein sequence ID" value="CAD2217822.1"/>
    <property type="molecule type" value="Genomic_DNA"/>
</dbReference>
<dbReference type="GO" id="GO:0003677">
    <property type="term" value="F:DNA binding"/>
    <property type="evidence" value="ECO:0007669"/>
    <property type="project" value="TreeGrafter"/>
</dbReference>
<feature type="binding site" evidence="4">
    <location>
        <begin position="261"/>
        <end position="265"/>
    </location>
    <ligand>
        <name>FAD</name>
        <dbReference type="ChEBI" id="CHEBI:57692"/>
    </ligand>
</feature>
<dbReference type="GO" id="GO:0003904">
    <property type="term" value="F:deoxyribodipyrimidine photo-lyase activity"/>
    <property type="evidence" value="ECO:0007669"/>
    <property type="project" value="TreeGrafter"/>
</dbReference>
<reference evidence="7 8" key="1">
    <citation type="submission" date="2020-08" db="EMBL/GenBank/DDBJ databases">
        <authorList>
            <person name="Newling K."/>
            <person name="Davey J."/>
            <person name="Forrester S."/>
        </authorList>
    </citation>
    <scope>NUCLEOTIDE SEQUENCE [LARGE SCALE GENOMIC DNA]</scope>
    <source>
        <strain evidence="8">Crithidia deanei Carvalho (ATCC PRA-265)</strain>
    </source>
</reference>
<gene>
    <name evidence="7" type="ORF">ADEAN_000530500</name>
</gene>
<dbReference type="Gene3D" id="1.25.40.80">
    <property type="match status" value="1"/>
</dbReference>
<dbReference type="InterPro" id="IPR036134">
    <property type="entry name" value="Crypto/Photolyase_FAD-like_sf"/>
</dbReference>
<comment type="cofactor">
    <cofactor evidence="4">
        <name>FAD</name>
        <dbReference type="ChEBI" id="CHEBI:57692"/>
    </cofactor>
    <text evidence="4">Binds 1 FAD per subunit.</text>
</comment>
<keyword evidence="3 4" id="KW-0274">FAD</keyword>
<evidence type="ECO:0000256" key="2">
    <source>
        <dbReference type="ARBA" id="ARBA00022630"/>
    </source>
</evidence>
<dbReference type="SUPFAM" id="SSF52425">
    <property type="entry name" value="Cryptochrome/photolyase, N-terminal domain"/>
    <property type="match status" value="1"/>
</dbReference>
<evidence type="ECO:0000313" key="7">
    <source>
        <dbReference type="EMBL" id="CAD2217822.1"/>
    </source>
</evidence>
<evidence type="ECO:0000256" key="5">
    <source>
        <dbReference type="PIRSR" id="PIRSR602081-2"/>
    </source>
</evidence>
<evidence type="ECO:0000259" key="6">
    <source>
        <dbReference type="PROSITE" id="PS51645"/>
    </source>
</evidence>
<dbReference type="InterPro" id="IPR005101">
    <property type="entry name" value="Cryptochr/Photolyase_FAD-bd"/>
</dbReference>
<dbReference type="Gene3D" id="3.40.50.620">
    <property type="entry name" value="HUPs"/>
    <property type="match status" value="1"/>
</dbReference>
<accession>A0A7G2CHX4</accession>
<proteinExistence type="inferred from homology"/>
<dbReference type="InterPro" id="IPR014729">
    <property type="entry name" value="Rossmann-like_a/b/a_fold"/>
</dbReference>
<dbReference type="Gene3D" id="1.10.579.10">
    <property type="entry name" value="DNA Cyclobutane Dipyrimidine Photolyase, subunit A, domain 3"/>
    <property type="match status" value="1"/>
</dbReference>
<feature type="binding site" evidence="4">
    <location>
        <begin position="419"/>
        <end position="421"/>
    </location>
    <ligand>
        <name>FAD</name>
        <dbReference type="ChEBI" id="CHEBI:57692"/>
    </ligand>
</feature>
<dbReference type="InterPro" id="IPR006050">
    <property type="entry name" value="DNA_photolyase_N"/>
</dbReference>
<dbReference type="GO" id="GO:0005634">
    <property type="term" value="C:nucleus"/>
    <property type="evidence" value="ECO:0007669"/>
    <property type="project" value="TreeGrafter"/>
</dbReference>
<feature type="domain" description="Photolyase/cryptochrome alpha/beta" evidence="6">
    <location>
        <begin position="23"/>
        <end position="159"/>
    </location>
</feature>
<keyword evidence="8" id="KW-1185">Reference proteome</keyword>
<feature type="site" description="Electron transfer via tryptophanyl radical" evidence="5">
    <location>
        <position position="429"/>
    </location>
</feature>
<dbReference type="GO" id="GO:0032922">
    <property type="term" value="P:circadian regulation of gene expression"/>
    <property type="evidence" value="ECO:0007669"/>
    <property type="project" value="TreeGrafter"/>
</dbReference>
<dbReference type="PROSITE" id="PS51645">
    <property type="entry name" value="PHR_CRY_ALPHA_BETA"/>
    <property type="match status" value="1"/>
</dbReference>
<dbReference type="PRINTS" id="PR00147">
    <property type="entry name" value="DNAPHOTLYASE"/>
</dbReference>
<dbReference type="VEuPathDB" id="TriTrypDB:ADEAN_000530500"/>
<dbReference type="GO" id="GO:0005737">
    <property type="term" value="C:cytoplasm"/>
    <property type="evidence" value="ECO:0007669"/>
    <property type="project" value="TreeGrafter"/>
</dbReference>
<dbReference type="AlphaFoldDB" id="A0A7G2CHX4"/>
<feature type="site" description="Electron transfer via tryptophanyl radical" evidence="5">
    <location>
        <position position="406"/>
    </location>
</feature>